<evidence type="ECO:0000256" key="1">
    <source>
        <dbReference type="ARBA" id="ARBA00022581"/>
    </source>
</evidence>
<reference evidence="3 4" key="1">
    <citation type="journal article" date="2021" name="Sci. Rep.">
        <title>Genome sequencing of the multicellular alga Astrephomene provides insights into convergent evolution of germ-soma differentiation.</title>
        <authorList>
            <person name="Yamashita S."/>
            <person name="Yamamoto K."/>
            <person name="Matsuzaki R."/>
            <person name="Suzuki S."/>
            <person name="Yamaguchi H."/>
            <person name="Hirooka S."/>
            <person name="Minakuchi Y."/>
            <person name="Miyagishima S."/>
            <person name="Kawachi M."/>
            <person name="Toyoda A."/>
            <person name="Nozaki H."/>
        </authorList>
    </citation>
    <scope>NUCLEOTIDE SEQUENCE [LARGE SCALE GENOMIC DNA]</scope>
    <source>
        <strain evidence="3 4">NIES-4017</strain>
    </source>
</reference>
<sequence length="922" mass="95780">GLSELGALGSALADLKYTPPSPWLRRALAAAGTAALAAAAADTGMVALPSTAAAVDAIAPSALSDQTSPTSQNGLPQPPPPPPQQQQQQRQQSRGTCSSDPLPGQLSYLLWRWGAVAAAMDDADANGAAAAANGSTAGDVAAAVERFAGQMAAATAPLLVRMGPLQLVRCAEGMALLQQLLKRLKAAAGVSRSSVGAESFGSGGGIPGAAVVQHRETLLTAALGLAAGEPQAVQRLVQQQQQQEQKVEPNAVSGGRQGSSAPPSSTGRGLALGTDQRPPQRGVTGLAGGSDLAVAEAVQLRQQQQQQQQQRGALHLLERPTAPLYGTATAGNEAAPSAPSACHRPAIRAGDATGAAAAATSAASISARSKLSSRRSSPLDFTPWWQELERATANVLVVRPQPPPSSPQGTMAAASAATKRPMGRSSSDPPSPPQLSPYNLSVTLRCMAAAGYVPSTAWLQRYCQHTQPLLPSYKPVDLAASLWAFANMRLANREVFDTGGAAAAAADAHSGRRNQGVGQTASAGKRHKGGSASAAPAALASAPRALAGWLGAATLALGLMLHQCKGNDLQNCLWALGSLDFTPSPGWLVRYERATYKRLPYLDSPALLYSLWAFARFGYAPSGEYMEAMMEALRPRLLGTPPSSPPPAAPAAATPAGTATPATCPFPPPQPPLPPPPHHQQPQQLPAPPTAPAPAAALIPPAAGPSQELLDGQSLALLLHSLSQLDYLPGEQWLREYLQAVLRALPAASALGLTITMRAIATLQIYPTPAWLDVMLEAARRRLPYFSQQQLEALLSALADLDAVVRPSPAVLRTFLWGCLSAAPDNRKIAAFYRMLNEPPDAAATAVATASVAEAVAAAAEGEESPMMEQQELGNGGQTPPLPLLQQQPLQQQLQTEAPTRARERLQSRTGVRASLWKKRPV</sequence>
<feature type="compositionally biased region" description="Polar residues" evidence="2">
    <location>
        <begin position="63"/>
        <end position="75"/>
    </location>
</feature>
<feature type="region of interest" description="Disordered" evidence="2">
    <location>
        <begin position="236"/>
        <end position="287"/>
    </location>
</feature>
<feature type="region of interest" description="Disordered" evidence="2">
    <location>
        <begin position="326"/>
        <end position="345"/>
    </location>
</feature>
<name>A0AAD3DPB5_9CHLO</name>
<feature type="compositionally biased region" description="Low complexity" evidence="2">
    <location>
        <begin position="650"/>
        <end position="663"/>
    </location>
</feature>
<feature type="non-terminal residue" evidence="3">
    <location>
        <position position="1"/>
    </location>
</feature>
<feature type="region of interest" description="Disordered" evidence="2">
    <location>
        <begin position="398"/>
        <end position="436"/>
    </location>
</feature>
<feature type="region of interest" description="Disordered" evidence="2">
    <location>
        <begin position="860"/>
        <end position="922"/>
    </location>
</feature>
<dbReference type="PANTHER" id="PTHR13037:SF24">
    <property type="entry name" value="POLYCOMB PROTEIN PCL-RELATED"/>
    <property type="match status" value="1"/>
</dbReference>
<protein>
    <submittedName>
        <fullName evidence="3">Uncharacterized protein</fullName>
    </submittedName>
</protein>
<feature type="compositionally biased region" description="Low complexity" evidence="2">
    <location>
        <begin position="884"/>
        <end position="896"/>
    </location>
</feature>
<gene>
    <name evidence="3" type="ORF">Agub_g6712</name>
</gene>
<organism evidence="3 4">
    <name type="scientific">Astrephomene gubernaculifera</name>
    <dbReference type="NCBI Taxonomy" id="47775"/>
    <lineage>
        <taxon>Eukaryota</taxon>
        <taxon>Viridiplantae</taxon>
        <taxon>Chlorophyta</taxon>
        <taxon>core chlorophytes</taxon>
        <taxon>Chlorophyceae</taxon>
        <taxon>CS clade</taxon>
        <taxon>Chlamydomonadales</taxon>
        <taxon>Astrephomenaceae</taxon>
        <taxon>Astrephomene</taxon>
    </lineage>
</organism>
<proteinExistence type="predicted"/>
<comment type="caution">
    <text evidence="3">The sequence shown here is derived from an EMBL/GenBank/DDBJ whole genome shotgun (WGS) entry which is preliminary data.</text>
</comment>
<feature type="compositionally biased region" description="Pro residues" evidence="2">
    <location>
        <begin position="664"/>
        <end position="692"/>
    </location>
</feature>
<feature type="compositionally biased region" description="Low complexity" evidence="2">
    <location>
        <begin position="693"/>
        <end position="703"/>
    </location>
</feature>
<evidence type="ECO:0000313" key="3">
    <source>
        <dbReference type="EMBL" id="GFR45343.1"/>
    </source>
</evidence>
<keyword evidence="1" id="KW-0945">Host-virus interaction</keyword>
<dbReference type="Proteomes" id="UP001054857">
    <property type="component" value="Unassembled WGS sequence"/>
</dbReference>
<dbReference type="PANTHER" id="PTHR13037">
    <property type="entry name" value="FORMIN"/>
    <property type="match status" value="1"/>
</dbReference>
<feature type="region of interest" description="Disordered" evidence="2">
    <location>
        <begin position="506"/>
        <end position="529"/>
    </location>
</feature>
<accession>A0AAD3DPB5</accession>
<feature type="compositionally biased region" description="Polar residues" evidence="2">
    <location>
        <begin position="258"/>
        <end position="267"/>
    </location>
</feature>
<feature type="region of interest" description="Disordered" evidence="2">
    <location>
        <begin position="63"/>
        <end position="100"/>
    </location>
</feature>
<dbReference type="EMBL" id="BMAR01000009">
    <property type="protein sequence ID" value="GFR45343.1"/>
    <property type="molecule type" value="Genomic_DNA"/>
</dbReference>
<evidence type="ECO:0000256" key="2">
    <source>
        <dbReference type="SAM" id="MobiDB-lite"/>
    </source>
</evidence>
<evidence type="ECO:0000313" key="4">
    <source>
        <dbReference type="Proteomes" id="UP001054857"/>
    </source>
</evidence>
<dbReference type="AlphaFoldDB" id="A0AAD3DPB5"/>
<feature type="region of interest" description="Disordered" evidence="2">
    <location>
        <begin position="637"/>
        <end position="703"/>
    </location>
</feature>
<keyword evidence="4" id="KW-1185">Reference proteome</keyword>